<reference evidence="2" key="1">
    <citation type="submission" date="2020-08" db="EMBL/GenBank/DDBJ databases">
        <title>Plant Genome Project.</title>
        <authorList>
            <person name="Zhang R.-G."/>
        </authorList>
    </citation>
    <scope>NUCLEOTIDE SEQUENCE</scope>
    <source>
        <strain evidence="2">WSP0</strain>
        <tissue evidence="2">Leaf</tissue>
    </source>
</reference>
<name>A0AAV6KIF2_9ERIC</name>
<dbReference type="EMBL" id="JACTNZ010000004">
    <property type="protein sequence ID" value="KAG5551892.1"/>
    <property type="molecule type" value="Genomic_DNA"/>
</dbReference>
<keyword evidence="1" id="KW-1133">Transmembrane helix</keyword>
<gene>
    <name evidence="2" type="ORF">RHGRI_010114</name>
</gene>
<feature type="transmembrane region" description="Helical" evidence="1">
    <location>
        <begin position="63"/>
        <end position="79"/>
    </location>
</feature>
<dbReference type="AlphaFoldDB" id="A0AAV6KIF2"/>
<keyword evidence="3" id="KW-1185">Reference proteome</keyword>
<proteinExistence type="predicted"/>
<evidence type="ECO:0000256" key="1">
    <source>
        <dbReference type="SAM" id="Phobius"/>
    </source>
</evidence>
<evidence type="ECO:0000313" key="2">
    <source>
        <dbReference type="EMBL" id="KAG5551892.1"/>
    </source>
</evidence>
<sequence>MTTSRSRRHWGSYWRSSGGSATWRCSSLKVAVVGSGREGCCSLTRGCCCLDRRRRRRRVRTDLCVYIFYIYMGYIYLVGEVEG</sequence>
<keyword evidence="1" id="KW-0472">Membrane</keyword>
<accession>A0AAV6KIF2</accession>
<organism evidence="2 3">
    <name type="scientific">Rhododendron griersonianum</name>
    <dbReference type="NCBI Taxonomy" id="479676"/>
    <lineage>
        <taxon>Eukaryota</taxon>
        <taxon>Viridiplantae</taxon>
        <taxon>Streptophyta</taxon>
        <taxon>Embryophyta</taxon>
        <taxon>Tracheophyta</taxon>
        <taxon>Spermatophyta</taxon>
        <taxon>Magnoliopsida</taxon>
        <taxon>eudicotyledons</taxon>
        <taxon>Gunneridae</taxon>
        <taxon>Pentapetalae</taxon>
        <taxon>asterids</taxon>
        <taxon>Ericales</taxon>
        <taxon>Ericaceae</taxon>
        <taxon>Ericoideae</taxon>
        <taxon>Rhodoreae</taxon>
        <taxon>Rhododendron</taxon>
    </lineage>
</organism>
<evidence type="ECO:0000313" key="3">
    <source>
        <dbReference type="Proteomes" id="UP000823749"/>
    </source>
</evidence>
<dbReference type="Proteomes" id="UP000823749">
    <property type="component" value="Chromosome 4"/>
</dbReference>
<keyword evidence="1" id="KW-0812">Transmembrane</keyword>
<comment type="caution">
    <text evidence="2">The sequence shown here is derived from an EMBL/GenBank/DDBJ whole genome shotgun (WGS) entry which is preliminary data.</text>
</comment>
<protein>
    <submittedName>
        <fullName evidence="2">Uncharacterized protein</fullName>
    </submittedName>
</protein>